<keyword evidence="2" id="KW-0812">Transmembrane</keyword>
<protein>
    <submittedName>
        <fullName evidence="3">Uncharacterized protein</fullName>
    </submittedName>
</protein>
<gene>
    <name evidence="3" type="ORF">TRSC58_07541</name>
</gene>
<feature type="transmembrane region" description="Helical" evidence="2">
    <location>
        <begin position="86"/>
        <end position="110"/>
    </location>
</feature>
<sequence>MGVWKSKRWREAEVKTHVSAALKADCGGAPLDFPASHTPDFFVVRLLVAGAPTYAQQQQQQQQHQRRGNKSKKKKKRGGWEVRREFVVSAGSGGGGGVLTVACVSPVLFYASPAHAAALVVGFGATAFSCLLLVRHRCLNIVACMCPLFFPPFLLFVSHLHVRVDAVQ</sequence>
<evidence type="ECO:0000313" key="3">
    <source>
        <dbReference type="EMBL" id="ESL04906.1"/>
    </source>
</evidence>
<keyword evidence="2" id="KW-0472">Membrane</keyword>
<dbReference type="AlphaFoldDB" id="A0A061ISY2"/>
<accession>A0A061ISY2</accession>
<keyword evidence="2" id="KW-1133">Transmembrane helix</keyword>
<feature type="transmembrane region" description="Helical" evidence="2">
    <location>
        <begin position="116"/>
        <end position="134"/>
    </location>
</feature>
<keyword evidence="4" id="KW-1185">Reference proteome</keyword>
<dbReference type="EMBL" id="AUPL01008046">
    <property type="protein sequence ID" value="ESL04906.1"/>
    <property type="molecule type" value="Genomic_DNA"/>
</dbReference>
<dbReference type="Proteomes" id="UP000031737">
    <property type="component" value="Unassembled WGS sequence"/>
</dbReference>
<proteinExistence type="predicted"/>
<feature type="compositionally biased region" description="Basic residues" evidence="1">
    <location>
        <begin position="64"/>
        <end position="77"/>
    </location>
</feature>
<evidence type="ECO:0000256" key="2">
    <source>
        <dbReference type="SAM" id="Phobius"/>
    </source>
</evidence>
<feature type="region of interest" description="Disordered" evidence="1">
    <location>
        <begin position="57"/>
        <end position="79"/>
    </location>
</feature>
<reference evidence="3 4" key="1">
    <citation type="submission" date="2013-07" db="EMBL/GenBank/DDBJ databases">
        <authorList>
            <person name="Stoco P.H."/>
            <person name="Wagner G."/>
            <person name="Gerber A."/>
            <person name="Zaha A."/>
            <person name="Thompson C."/>
            <person name="Bartholomeu D.C."/>
            <person name="Luckemeyer D.D."/>
            <person name="Bahia D."/>
            <person name="Loreto E."/>
            <person name="Prestes E.B."/>
            <person name="Lima F.M."/>
            <person name="Rodrigues-Luiz G."/>
            <person name="Vallejo G.A."/>
            <person name="Filho J.F."/>
            <person name="Monteiro K.M."/>
            <person name="Tyler K.M."/>
            <person name="de Almeida L.G."/>
            <person name="Ortiz M.F."/>
            <person name="Siervo M.A."/>
            <person name="de Moraes M.H."/>
            <person name="Cunha O.L."/>
            <person name="Mendonca-Neto R."/>
            <person name="Silva R."/>
            <person name="Teixeira S.M."/>
            <person name="Murta S.M."/>
            <person name="Sincero T.C."/>
            <person name="Mendes T.A."/>
            <person name="Urmenyi T.P."/>
            <person name="Silva V.G."/>
            <person name="da Rocha W.D."/>
            <person name="Andersson B."/>
            <person name="Romanha A.J."/>
            <person name="Steindel M."/>
            <person name="de Vasconcelos A.T."/>
            <person name="Grisard E.C."/>
        </authorList>
    </citation>
    <scope>NUCLEOTIDE SEQUENCE [LARGE SCALE GENOMIC DNA]</scope>
    <source>
        <strain evidence="3 4">SC58</strain>
    </source>
</reference>
<comment type="caution">
    <text evidence="3">The sequence shown here is derived from an EMBL/GenBank/DDBJ whole genome shotgun (WGS) entry which is preliminary data.</text>
</comment>
<organism evidence="3 4">
    <name type="scientific">Trypanosoma rangeli SC58</name>
    <dbReference type="NCBI Taxonomy" id="429131"/>
    <lineage>
        <taxon>Eukaryota</taxon>
        <taxon>Discoba</taxon>
        <taxon>Euglenozoa</taxon>
        <taxon>Kinetoplastea</taxon>
        <taxon>Metakinetoplastina</taxon>
        <taxon>Trypanosomatida</taxon>
        <taxon>Trypanosomatidae</taxon>
        <taxon>Trypanosoma</taxon>
        <taxon>Herpetosoma</taxon>
    </lineage>
</organism>
<evidence type="ECO:0000313" key="4">
    <source>
        <dbReference type="Proteomes" id="UP000031737"/>
    </source>
</evidence>
<name>A0A061ISY2_TRYRA</name>
<feature type="transmembrane region" description="Helical" evidence="2">
    <location>
        <begin position="141"/>
        <end position="162"/>
    </location>
</feature>
<dbReference type="VEuPathDB" id="TriTrypDB:TRSC58_07541"/>
<evidence type="ECO:0000256" key="1">
    <source>
        <dbReference type="SAM" id="MobiDB-lite"/>
    </source>
</evidence>